<evidence type="ECO:0000313" key="21">
    <source>
        <dbReference type="Proteomes" id="UP000294847"/>
    </source>
</evidence>
<comment type="catalytic activity">
    <reaction evidence="17">
        <text>ergosterol + NADP(+) = ergosta-5,7,22,24(28)-tetraen-3beta-ol + NADPH + H(+)</text>
        <dbReference type="Rhea" id="RHEA:18501"/>
        <dbReference type="ChEBI" id="CHEBI:15378"/>
        <dbReference type="ChEBI" id="CHEBI:16933"/>
        <dbReference type="ChEBI" id="CHEBI:18249"/>
        <dbReference type="ChEBI" id="CHEBI:57783"/>
        <dbReference type="ChEBI" id="CHEBI:58349"/>
        <dbReference type="EC" id="1.3.1.71"/>
    </reaction>
    <physiologicalReaction direction="right-to-left" evidence="17">
        <dbReference type="Rhea" id="RHEA:18503"/>
    </physiologicalReaction>
</comment>
<reference evidence="20 21" key="1">
    <citation type="journal article" date="2019" name="Mol. Biol. Evol.">
        <title>Blast fungal genomes show frequent chromosomal changes, gene gains and losses, and effector gene turnover.</title>
        <authorList>
            <person name="Gomez Luciano L.B."/>
            <person name="Jason Tsai I."/>
            <person name="Chuma I."/>
            <person name="Tosa Y."/>
            <person name="Chen Y.H."/>
            <person name="Li J.Y."/>
            <person name="Li M.Y."/>
            <person name="Jade Lu M.Y."/>
            <person name="Nakayashiki H."/>
            <person name="Li W.H."/>
        </authorList>
    </citation>
    <scope>NUCLEOTIDE SEQUENCE [LARGE SCALE GENOMIC DNA]</scope>
    <source>
        <strain evidence="20">MZ5-1-6</strain>
    </source>
</reference>
<proteinExistence type="inferred from homology"/>
<name>A0A4V1C4S0_PYROR</name>
<evidence type="ECO:0000256" key="7">
    <source>
        <dbReference type="ARBA" id="ARBA00022955"/>
    </source>
</evidence>
<feature type="transmembrane region" description="Helical" evidence="18">
    <location>
        <begin position="346"/>
        <end position="363"/>
    </location>
</feature>
<evidence type="ECO:0000256" key="4">
    <source>
        <dbReference type="ARBA" id="ARBA00022692"/>
    </source>
</evidence>
<dbReference type="GO" id="GO:0050614">
    <property type="term" value="F:Delta24-sterol reductase activity"/>
    <property type="evidence" value="ECO:0007669"/>
    <property type="project" value="EnsemblFungi"/>
</dbReference>
<dbReference type="Pfam" id="PF01222">
    <property type="entry name" value="ERG4_ERG24"/>
    <property type="match status" value="1"/>
</dbReference>
<keyword evidence="4 18" id="KW-0812">Transmembrane</keyword>
<evidence type="ECO:0000256" key="14">
    <source>
        <dbReference type="ARBA" id="ARBA00023221"/>
    </source>
</evidence>
<evidence type="ECO:0000256" key="8">
    <source>
        <dbReference type="ARBA" id="ARBA00022989"/>
    </source>
</evidence>
<evidence type="ECO:0000256" key="2">
    <source>
        <dbReference type="ARBA" id="ARBA00005402"/>
    </source>
</evidence>
<keyword evidence="11 18" id="KW-0443">Lipid metabolism</keyword>
<keyword evidence="5" id="KW-0256">Endoplasmic reticulum</keyword>
<keyword evidence="6" id="KW-0521">NADP</keyword>
<feature type="transmembrane region" description="Helical" evidence="18">
    <location>
        <begin position="260"/>
        <end position="284"/>
    </location>
</feature>
<keyword evidence="12 18" id="KW-0472">Membrane</keyword>
<evidence type="ECO:0000256" key="1">
    <source>
        <dbReference type="ARBA" id="ARBA00004477"/>
    </source>
</evidence>
<dbReference type="PANTHER" id="PTHR21257:SF31">
    <property type="entry name" value="DELTA(24(24(1)))-STEROL REDUCTASE ERG4"/>
    <property type="match status" value="1"/>
</dbReference>
<dbReference type="EC" id="1.3.1.71" evidence="16 18"/>
<comment type="pathway">
    <text evidence="15 18">Steroid metabolism; ergosterol biosynthesis.</text>
</comment>
<organism evidence="20 21">
    <name type="scientific">Pyricularia oryzae</name>
    <name type="common">Rice blast fungus</name>
    <name type="synonym">Magnaporthe oryzae</name>
    <dbReference type="NCBI Taxonomy" id="318829"/>
    <lineage>
        <taxon>Eukaryota</taxon>
        <taxon>Fungi</taxon>
        <taxon>Dikarya</taxon>
        <taxon>Ascomycota</taxon>
        <taxon>Pezizomycotina</taxon>
        <taxon>Sordariomycetes</taxon>
        <taxon>Sordariomycetidae</taxon>
        <taxon>Magnaporthales</taxon>
        <taxon>Pyriculariaceae</taxon>
        <taxon>Pyricularia</taxon>
    </lineage>
</organism>
<dbReference type="AlphaFoldDB" id="A0A4V1C4S0"/>
<dbReference type="InterPro" id="IPR018083">
    <property type="entry name" value="Sterol_reductase_CS"/>
</dbReference>
<evidence type="ECO:0000256" key="3">
    <source>
        <dbReference type="ARBA" id="ARBA00022516"/>
    </source>
</evidence>
<accession>A0A4V1C4S0</accession>
<feature type="compositionally biased region" description="Low complexity" evidence="19">
    <location>
        <begin position="42"/>
        <end position="52"/>
    </location>
</feature>
<keyword evidence="3 18" id="KW-0444">Lipid biosynthesis</keyword>
<protein>
    <recommendedName>
        <fullName evidence="16 18">Delta(24(24(1)))-sterol reductase</fullName>
        <ecNumber evidence="16 18">1.3.1.71</ecNumber>
    </recommendedName>
    <alternativeName>
        <fullName evidence="18">C-24(28) sterol reductase</fullName>
    </alternativeName>
    <alternativeName>
        <fullName evidence="18">Sterol Delta(24(28))-reductase</fullName>
    </alternativeName>
</protein>
<dbReference type="PANTHER" id="PTHR21257">
    <property type="entry name" value="DELTA(14)-STEROL REDUCTASE"/>
    <property type="match status" value="1"/>
</dbReference>
<feature type="transmembrane region" description="Helical" evidence="18">
    <location>
        <begin position="409"/>
        <end position="433"/>
    </location>
</feature>
<keyword evidence="7 18" id="KW-0752">Steroid biosynthesis</keyword>
<dbReference type="PROSITE" id="PS01017">
    <property type="entry name" value="STEROL_REDUCT_1"/>
    <property type="match status" value="1"/>
</dbReference>
<feature type="compositionally biased region" description="Polar residues" evidence="19">
    <location>
        <begin position="82"/>
        <end position="93"/>
    </location>
</feature>
<evidence type="ECO:0000313" key="20">
    <source>
        <dbReference type="EMBL" id="QBZ53855.1"/>
    </source>
</evidence>
<sequence length="588" mass="67170">MSSRYSLRQTPRKKELFEGMVETPARRSTRRKSQFPETDGDSSSAAESEAVAKPANTTRRRVPKFIEHIDETAESDAPSEYSPVSATAPNLSNGDEMARRKVSPDGVAATSDVKIKTEETPETEPLIDGKLKPKAVDGWIPGTDHRIDSSGFKDFGGPLGVTTMMICFPLLMYYMWIGSTYYNGKFPLPGDGESLGDFVKKLGTLAYTGAFPHLRAWVMFWTFFIFQGTLYCIAPGVWGKGKPLAHEGGKQLDYYCSAQWSWYITILTASGLHLSGFFPLYTIIDEFGSIMSVCIISGFLISIVAYFSAIQRDAQHRMTGSFLYDFFMGAELNPRMFGILDFKMFFEVRLPWFIMFLTTLGLCARQYEQYGYVTGEAYFVLMAHFLYANACAKGEELIITTWDMYYEKWGFMLIFWNIAGVPLTYVHCTLYLANHDPSEYAHSKPVLALMFIGYLFVYWVWDTCNSQKNRFRAMERGHLVPRKSFPQLPYQTIQNPRKIPTQTGDSLLADGWYGMARKVHYTCDLYFALNWGLITGFASPFPWFYPVFFAGMIVHRAARDIARCREKYGPAWEEYEKQVPYLFIPYVI</sequence>
<evidence type="ECO:0000256" key="11">
    <source>
        <dbReference type="ARBA" id="ARBA00023098"/>
    </source>
</evidence>
<keyword evidence="10 18" id="KW-0756">Sterol biosynthesis</keyword>
<dbReference type="GO" id="GO:0000246">
    <property type="term" value="F:Delta24(24-1) sterol reductase activity"/>
    <property type="evidence" value="ECO:0007669"/>
    <property type="project" value="UniProtKB-EC"/>
</dbReference>
<keyword evidence="13 18" id="KW-1207">Sterol metabolism</keyword>
<feature type="transmembrane region" description="Helical" evidence="18">
    <location>
        <begin position="290"/>
        <end position="310"/>
    </location>
</feature>
<comment type="similarity">
    <text evidence="2 18">Belongs to the ERG4/ERG24 family.</text>
</comment>
<evidence type="ECO:0000256" key="18">
    <source>
        <dbReference type="RuleBase" id="RU369120"/>
    </source>
</evidence>
<gene>
    <name evidence="20" type="ORF">PoMZ_09545</name>
</gene>
<dbReference type="GO" id="GO:0005789">
    <property type="term" value="C:endoplasmic reticulum membrane"/>
    <property type="evidence" value="ECO:0007669"/>
    <property type="project" value="UniProtKB-SubCell"/>
</dbReference>
<dbReference type="PROSITE" id="PS01018">
    <property type="entry name" value="STEROL_REDUCT_2"/>
    <property type="match status" value="1"/>
</dbReference>
<evidence type="ECO:0000256" key="6">
    <source>
        <dbReference type="ARBA" id="ARBA00022857"/>
    </source>
</evidence>
<keyword evidence="9 18" id="KW-0560">Oxidoreductase</keyword>
<evidence type="ECO:0000256" key="5">
    <source>
        <dbReference type="ARBA" id="ARBA00022824"/>
    </source>
</evidence>
<dbReference type="OMA" id="HYSCDMF"/>
<keyword evidence="8 18" id="KW-1133">Transmembrane helix</keyword>
<dbReference type="Proteomes" id="UP000294847">
    <property type="component" value="Chromosome 1"/>
</dbReference>
<feature type="region of interest" description="Disordered" evidence="19">
    <location>
        <begin position="1"/>
        <end position="111"/>
    </location>
</feature>
<dbReference type="FunFam" id="1.20.120.1630:FF:000003">
    <property type="entry name" value="C-24(28) sterol reductase"/>
    <property type="match status" value="1"/>
</dbReference>
<evidence type="ECO:0000256" key="15">
    <source>
        <dbReference type="ARBA" id="ARBA00029435"/>
    </source>
</evidence>
<dbReference type="EMBL" id="CP034204">
    <property type="protein sequence ID" value="QBZ53855.1"/>
    <property type="molecule type" value="Genomic_DNA"/>
</dbReference>
<comment type="subcellular location">
    <subcellularLocation>
        <location evidence="1">Endoplasmic reticulum membrane</location>
        <topology evidence="1">Multi-pass membrane protein</topology>
    </subcellularLocation>
</comment>
<feature type="transmembrane region" description="Helical" evidence="18">
    <location>
        <begin position="445"/>
        <end position="461"/>
    </location>
</feature>
<feature type="transmembrane region" description="Helical" evidence="18">
    <location>
        <begin position="370"/>
        <end position="389"/>
    </location>
</feature>
<dbReference type="Gene3D" id="1.20.120.1630">
    <property type="match status" value="1"/>
</dbReference>
<evidence type="ECO:0000256" key="13">
    <source>
        <dbReference type="ARBA" id="ARBA00023166"/>
    </source>
</evidence>
<evidence type="ECO:0000256" key="19">
    <source>
        <dbReference type="SAM" id="MobiDB-lite"/>
    </source>
</evidence>
<evidence type="ECO:0000256" key="16">
    <source>
        <dbReference type="ARBA" id="ARBA00038892"/>
    </source>
</evidence>
<dbReference type="InterPro" id="IPR001171">
    <property type="entry name" value="ERG24_DHCR-like"/>
</dbReference>
<feature type="transmembrane region" description="Helical" evidence="18">
    <location>
        <begin position="155"/>
        <end position="176"/>
    </location>
</feature>
<dbReference type="VEuPathDB" id="FungiDB:M_BR32_EuGene_00083591"/>
<feature type="transmembrane region" description="Helical" evidence="18">
    <location>
        <begin position="218"/>
        <end position="239"/>
    </location>
</feature>
<evidence type="ECO:0000256" key="12">
    <source>
        <dbReference type="ARBA" id="ARBA00023136"/>
    </source>
</evidence>
<keyword evidence="14 18" id="KW-0753">Steroid metabolism</keyword>
<evidence type="ECO:0000256" key="10">
    <source>
        <dbReference type="ARBA" id="ARBA00023011"/>
    </source>
</evidence>
<dbReference type="SMR" id="A0A4V1C4S0"/>
<dbReference type="GO" id="GO:0006696">
    <property type="term" value="P:ergosterol biosynthetic process"/>
    <property type="evidence" value="ECO:0007669"/>
    <property type="project" value="EnsemblFungi"/>
</dbReference>
<evidence type="ECO:0000256" key="17">
    <source>
        <dbReference type="ARBA" id="ARBA00048918"/>
    </source>
</evidence>
<evidence type="ECO:0000256" key="9">
    <source>
        <dbReference type="ARBA" id="ARBA00023002"/>
    </source>
</evidence>